<evidence type="ECO:0000256" key="9">
    <source>
        <dbReference type="ARBA" id="ARBA00023172"/>
    </source>
</evidence>
<keyword evidence="3" id="KW-0255">Endonuclease</keyword>
<keyword evidence="2" id="KW-0479">Metal-binding</keyword>
<dbReference type="GO" id="GO:0003676">
    <property type="term" value="F:nucleic acid binding"/>
    <property type="evidence" value="ECO:0007669"/>
    <property type="project" value="InterPro"/>
</dbReference>
<dbReference type="InterPro" id="IPR039537">
    <property type="entry name" value="Retrotran_Ty1/copia-like"/>
</dbReference>
<evidence type="ECO:0000256" key="7">
    <source>
        <dbReference type="ARBA" id="ARBA00022918"/>
    </source>
</evidence>
<evidence type="ECO:0000256" key="6">
    <source>
        <dbReference type="ARBA" id="ARBA00022908"/>
    </source>
</evidence>
<keyword evidence="1" id="KW-0540">Nuclease</keyword>
<protein>
    <recommendedName>
        <fullName evidence="10">Integrase catalytic domain-containing protein</fullName>
    </recommendedName>
</protein>
<dbReference type="GO" id="GO:0004519">
    <property type="term" value="F:endonuclease activity"/>
    <property type="evidence" value="ECO:0007669"/>
    <property type="project" value="UniProtKB-KW"/>
</dbReference>
<dbReference type="AlphaFoldDB" id="A0A085MRG8"/>
<dbReference type="PANTHER" id="PTHR42648">
    <property type="entry name" value="TRANSPOSASE, PUTATIVE-RELATED"/>
    <property type="match status" value="1"/>
</dbReference>
<dbReference type="GO" id="GO:0003887">
    <property type="term" value="F:DNA-directed DNA polymerase activity"/>
    <property type="evidence" value="ECO:0007669"/>
    <property type="project" value="UniProtKB-KW"/>
</dbReference>
<sequence>MAAKDVHHAPELAVNLLSVSRIASHGKSLIFDINGCRIVDACGPMQVRSFGGARYFISFIDDFSRKSFVYFPKNKNEALQELKEFVAFVERKTSRKVKCLRTNNGRECVDDYFAQFLTANGIRHGRSVPDTPEQNGIAERLNRTLVEKARTMLIDAGLSYRTINRFTKKPNIARDVVFLESSFPGTRQTNAHLGEQEKFAPDDGEEVIIWKLQDDKPSGTEADKTVSSPIEGRESPCCDTVNEDAQTNEGRPKRNRVPNRTIFNSDFVYQAGMHEGDAVSYADAIRRPDAHDWLAAVRNA</sequence>
<evidence type="ECO:0000256" key="4">
    <source>
        <dbReference type="ARBA" id="ARBA00022801"/>
    </source>
</evidence>
<evidence type="ECO:0000256" key="5">
    <source>
        <dbReference type="ARBA" id="ARBA00022842"/>
    </source>
</evidence>
<reference evidence="11" key="1">
    <citation type="journal article" date="2014" name="Nat. Genet.">
        <title>Genome and transcriptome of the porcine whipworm Trichuris suis.</title>
        <authorList>
            <person name="Jex A.R."/>
            <person name="Nejsum P."/>
            <person name="Schwarz E.M."/>
            <person name="Hu L."/>
            <person name="Young N.D."/>
            <person name="Hall R.S."/>
            <person name="Korhonen P.K."/>
            <person name="Liao S."/>
            <person name="Thamsborg S."/>
            <person name="Xia J."/>
            <person name="Xu P."/>
            <person name="Wang S."/>
            <person name="Scheerlinck J.P."/>
            <person name="Hofmann A."/>
            <person name="Sternberg P.W."/>
            <person name="Wang J."/>
            <person name="Gasser R.B."/>
        </authorList>
    </citation>
    <scope>NUCLEOTIDE SEQUENCE [LARGE SCALE GENOMIC DNA]</scope>
    <source>
        <strain evidence="11">DCEP-RM93F</strain>
    </source>
</reference>
<keyword evidence="6" id="KW-0229">DNA integration</keyword>
<dbReference type="SUPFAM" id="SSF53098">
    <property type="entry name" value="Ribonuclease H-like"/>
    <property type="match status" value="1"/>
</dbReference>
<feature type="domain" description="Integrase catalytic" evidence="10">
    <location>
        <begin position="6"/>
        <end position="192"/>
    </location>
</feature>
<keyword evidence="8" id="KW-0808">Transferase</keyword>
<dbReference type="PROSITE" id="PS50994">
    <property type="entry name" value="INTEGRASE"/>
    <property type="match status" value="1"/>
</dbReference>
<dbReference type="InterPro" id="IPR036397">
    <property type="entry name" value="RNaseH_sf"/>
</dbReference>
<evidence type="ECO:0000256" key="3">
    <source>
        <dbReference type="ARBA" id="ARBA00022759"/>
    </source>
</evidence>
<dbReference type="EMBL" id="KL367730">
    <property type="protein sequence ID" value="KFD59814.1"/>
    <property type="molecule type" value="Genomic_DNA"/>
</dbReference>
<accession>A0A085MRG8</accession>
<evidence type="ECO:0000256" key="8">
    <source>
        <dbReference type="ARBA" id="ARBA00022932"/>
    </source>
</evidence>
<dbReference type="GO" id="GO:0006310">
    <property type="term" value="P:DNA recombination"/>
    <property type="evidence" value="ECO:0007669"/>
    <property type="project" value="UniProtKB-KW"/>
</dbReference>
<dbReference type="GO" id="GO:0015074">
    <property type="term" value="P:DNA integration"/>
    <property type="evidence" value="ECO:0007669"/>
    <property type="project" value="UniProtKB-KW"/>
</dbReference>
<dbReference type="Pfam" id="PF00665">
    <property type="entry name" value="rve"/>
    <property type="match status" value="1"/>
</dbReference>
<evidence type="ECO:0000313" key="11">
    <source>
        <dbReference type="EMBL" id="KFD59814.1"/>
    </source>
</evidence>
<dbReference type="InterPro" id="IPR001584">
    <property type="entry name" value="Integrase_cat-core"/>
</dbReference>
<dbReference type="GO" id="GO:0016787">
    <property type="term" value="F:hydrolase activity"/>
    <property type="evidence" value="ECO:0007669"/>
    <property type="project" value="UniProtKB-KW"/>
</dbReference>
<keyword evidence="8" id="KW-0548">Nucleotidyltransferase</keyword>
<gene>
    <name evidence="11" type="ORF">M514_28006</name>
</gene>
<evidence type="ECO:0000259" key="10">
    <source>
        <dbReference type="PROSITE" id="PS50994"/>
    </source>
</evidence>
<keyword evidence="5" id="KW-0460">Magnesium</keyword>
<keyword evidence="4" id="KW-0378">Hydrolase</keyword>
<keyword evidence="8" id="KW-0239">DNA-directed DNA polymerase</keyword>
<proteinExistence type="predicted"/>
<evidence type="ECO:0000256" key="2">
    <source>
        <dbReference type="ARBA" id="ARBA00022723"/>
    </source>
</evidence>
<dbReference type="Gene3D" id="3.30.420.10">
    <property type="entry name" value="Ribonuclease H-like superfamily/Ribonuclease H"/>
    <property type="match status" value="1"/>
</dbReference>
<dbReference type="PANTHER" id="PTHR42648:SF11">
    <property type="entry name" value="TRANSPOSON TY4-P GAG-POL POLYPROTEIN"/>
    <property type="match status" value="1"/>
</dbReference>
<dbReference type="GO" id="GO:0046872">
    <property type="term" value="F:metal ion binding"/>
    <property type="evidence" value="ECO:0007669"/>
    <property type="project" value="UniProtKB-KW"/>
</dbReference>
<dbReference type="Proteomes" id="UP000030758">
    <property type="component" value="Unassembled WGS sequence"/>
</dbReference>
<dbReference type="InterPro" id="IPR012337">
    <property type="entry name" value="RNaseH-like_sf"/>
</dbReference>
<name>A0A085MRG8_9BILA</name>
<keyword evidence="9" id="KW-0233">DNA recombination</keyword>
<evidence type="ECO:0000256" key="1">
    <source>
        <dbReference type="ARBA" id="ARBA00022722"/>
    </source>
</evidence>
<organism evidence="11">
    <name type="scientific">Trichuris suis</name>
    <name type="common">pig whipworm</name>
    <dbReference type="NCBI Taxonomy" id="68888"/>
    <lineage>
        <taxon>Eukaryota</taxon>
        <taxon>Metazoa</taxon>
        <taxon>Ecdysozoa</taxon>
        <taxon>Nematoda</taxon>
        <taxon>Enoplea</taxon>
        <taxon>Dorylaimia</taxon>
        <taxon>Trichinellida</taxon>
        <taxon>Trichuridae</taxon>
        <taxon>Trichuris</taxon>
    </lineage>
</organism>
<keyword evidence="7" id="KW-0695">RNA-directed DNA polymerase</keyword>
<dbReference type="GO" id="GO:0003964">
    <property type="term" value="F:RNA-directed DNA polymerase activity"/>
    <property type="evidence" value="ECO:0007669"/>
    <property type="project" value="UniProtKB-KW"/>
</dbReference>